<comment type="similarity">
    <text evidence="3">Belongs to the cytochrome P450 family.</text>
</comment>
<dbReference type="OrthoDB" id="1470350at2759"/>
<dbReference type="Pfam" id="PF00067">
    <property type="entry name" value="p450"/>
    <property type="match status" value="1"/>
</dbReference>
<evidence type="ECO:0000256" key="2">
    <source>
        <dbReference type="ARBA" id="ARBA00005179"/>
    </source>
</evidence>
<keyword evidence="11" id="KW-1185">Reference proteome</keyword>
<evidence type="ECO:0000256" key="4">
    <source>
        <dbReference type="ARBA" id="ARBA00022617"/>
    </source>
</evidence>
<dbReference type="PRINTS" id="PR00385">
    <property type="entry name" value="P450"/>
</dbReference>
<evidence type="ECO:0000256" key="5">
    <source>
        <dbReference type="ARBA" id="ARBA00022723"/>
    </source>
</evidence>
<evidence type="ECO:0000256" key="3">
    <source>
        <dbReference type="ARBA" id="ARBA00010617"/>
    </source>
</evidence>
<evidence type="ECO:0000313" key="11">
    <source>
        <dbReference type="Proteomes" id="UP000054248"/>
    </source>
</evidence>
<dbReference type="GO" id="GO:0005506">
    <property type="term" value="F:iron ion binding"/>
    <property type="evidence" value="ECO:0007669"/>
    <property type="project" value="InterPro"/>
</dbReference>
<dbReference type="PRINTS" id="PR00465">
    <property type="entry name" value="EP450IV"/>
</dbReference>
<dbReference type="InterPro" id="IPR002403">
    <property type="entry name" value="Cyt_P450_E_grp-IV"/>
</dbReference>
<dbReference type="InterPro" id="IPR001128">
    <property type="entry name" value="Cyt_P450"/>
</dbReference>
<comment type="pathway">
    <text evidence="2">Secondary metabolite biosynthesis.</text>
</comment>
<dbReference type="GO" id="GO:0004497">
    <property type="term" value="F:monooxygenase activity"/>
    <property type="evidence" value="ECO:0007669"/>
    <property type="project" value="UniProtKB-KW"/>
</dbReference>
<dbReference type="PANTHER" id="PTHR24305:SF166">
    <property type="entry name" value="CYTOCHROME P450 12A4, MITOCHONDRIAL-RELATED"/>
    <property type="match status" value="1"/>
</dbReference>
<dbReference type="Gene3D" id="1.10.630.10">
    <property type="entry name" value="Cytochrome P450"/>
    <property type="match status" value="1"/>
</dbReference>
<protein>
    <recommendedName>
        <fullName evidence="12">Cytochrome P450</fullName>
    </recommendedName>
</protein>
<evidence type="ECO:0000256" key="8">
    <source>
        <dbReference type="ARBA" id="ARBA00023033"/>
    </source>
</evidence>
<dbReference type="Proteomes" id="UP000054248">
    <property type="component" value="Unassembled WGS sequence"/>
</dbReference>
<dbReference type="InterPro" id="IPR036396">
    <property type="entry name" value="Cyt_P450_sf"/>
</dbReference>
<comment type="cofactor">
    <cofactor evidence="1 9">
        <name>heme</name>
        <dbReference type="ChEBI" id="CHEBI:30413"/>
    </cofactor>
</comment>
<dbReference type="AlphaFoldDB" id="A0A0C3QWB9"/>
<reference evidence="10 11" key="1">
    <citation type="submission" date="2014-04" db="EMBL/GenBank/DDBJ databases">
        <authorList>
            <consortium name="DOE Joint Genome Institute"/>
            <person name="Kuo A."/>
            <person name="Girlanda M."/>
            <person name="Perotto S."/>
            <person name="Kohler A."/>
            <person name="Nagy L.G."/>
            <person name="Floudas D."/>
            <person name="Copeland A."/>
            <person name="Barry K.W."/>
            <person name="Cichocki N."/>
            <person name="Veneault-Fourrey C."/>
            <person name="LaButti K."/>
            <person name="Lindquist E.A."/>
            <person name="Lipzen A."/>
            <person name="Lundell T."/>
            <person name="Morin E."/>
            <person name="Murat C."/>
            <person name="Sun H."/>
            <person name="Tunlid A."/>
            <person name="Henrissat B."/>
            <person name="Grigoriev I.V."/>
            <person name="Hibbett D.S."/>
            <person name="Martin F."/>
            <person name="Nordberg H.P."/>
            <person name="Cantor M.N."/>
            <person name="Hua S.X."/>
        </authorList>
    </citation>
    <scope>NUCLEOTIDE SEQUENCE [LARGE SCALE GENOMIC DNA]</scope>
    <source>
        <strain evidence="10 11">MUT 4182</strain>
    </source>
</reference>
<keyword evidence="6" id="KW-0560">Oxidoreductase</keyword>
<sequence>MSFSRILDDHAPEQVRRLLEDFPYNGWQVTGGVAGSYLAYKVIKLLKAWFIDPQLSPLANLPGPESRGSILWGHMAEIFKAPPLALHEEWFNKYGHTITYRGFFLAPRLSTRDPKALAHMLNHSYDYPKPPQLRSMLSRIFGKGLLFAEGDDHRRQRKIMNPCFGPGQIRDLMPVFYDKAFELRDVWIRQAVEGGEPNEKEKEIDVLVWLTRATLDVIGLAGFGYEFDTLANGEKNELVRAFMELFSPNQGASVIGLLALWVPVLRWIGKRERIVAQSKAIMDRVGIQLVREKRAAIVAALGGGGVEKKTVGGRDLLSVLIKANMATDVKDTERMSDEEVMGQISTMLIAGHETTATSITWLLYDLSRPQYQPVQTRLREELLTLTSECPTMEELNNLPYLDAVVRENLRYRSVAETTVRCAGKDDIVPVSTPYKDRNGIERMEFRIAAGDQILVPIGSLDRDKAIWGEDAEEFKPERWLEGNTHPRSAEIPGVFSGVLSFFGGPRSCIGYRFALMEMKVLIFALIPTLSFELPENPPLIEKKSQIVTRPAIRQADGKYKNSMPLRVKLVHSD</sequence>
<proteinExistence type="inferred from homology"/>
<feature type="binding site" description="axial binding residue" evidence="9">
    <location>
        <position position="508"/>
    </location>
    <ligand>
        <name>heme</name>
        <dbReference type="ChEBI" id="CHEBI:30413"/>
    </ligand>
    <ligandPart>
        <name>Fe</name>
        <dbReference type="ChEBI" id="CHEBI:18248"/>
    </ligandPart>
</feature>
<dbReference type="STRING" id="1051891.A0A0C3QWB9"/>
<keyword evidence="5 9" id="KW-0479">Metal-binding</keyword>
<organism evidence="10 11">
    <name type="scientific">Tulasnella calospora MUT 4182</name>
    <dbReference type="NCBI Taxonomy" id="1051891"/>
    <lineage>
        <taxon>Eukaryota</taxon>
        <taxon>Fungi</taxon>
        <taxon>Dikarya</taxon>
        <taxon>Basidiomycota</taxon>
        <taxon>Agaricomycotina</taxon>
        <taxon>Agaricomycetes</taxon>
        <taxon>Cantharellales</taxon>
        <taxon>Tulasnellaceae</taxon>
        <taxon>Tulasnella</taxon>
    </lineage>
</organism>
<dbReference type="PANTHER" id="PTHR24305">
    <property type="entry name" value="CYTOCHROME P450"/>
    <property type="match status" value="1"/>
</dbReference>
<accession>A0A0C3QWB9</accession>
<keyword evidence="8" id="KW-0503">Monooxygenase</keyword>
<dbReference type="InterPro" id="IPR050121">
    <property type="entry name" value="Cytochrome_P450_monoxygenase"/>
</dbReference>
<keyword evidence="7 9" id="KW-0408">Iron</keyword>
<dbReference type="EMBL" id="KN822944">
    <property type="protein sequence ID" value="KIO34086.1"/>
    <property type="molecule type" value="Genomic_DNA"/>
</dbReference>
<dbReference type="CDD" id="cd11069">
    <property type="entry name" value="CYP_FUM15-like"/>
    <property type="match status" value="1"/>
</dbReference>
<dbReference type="GO" id="GO:0020037">
    <property type="term" value="F:heme binding"/>
    <property type="evidence" value="ECO:0007669"/>
    <property type="project" value="InterPro"/>
</dbReference>
<evidence type="ECO:0000256" key="9">
    <source>
        <dbReference type="PIRSR" id="PIRSR602403-1"/>
    </source>
</evidence>
<evidence type="ECO:0000313" key="10">
    <source>
        <dbReference type="EMBL" id="KIO34086.1"/>
    </source>
</evidence>
<name>A0A0C3QWB9_9AGAM</name>
<evidence type="ECO:0000256" key="1">
    <source>
        <dbReference type="ARBA" id="ARBA00001971"/>
    </source>
</evidence>
<dbReference type="SUPFAM" id="SSF48264">
    <property type="entry name" value="Cytochrome P450"/>
    <property type="match status" value="1"/>
</dbReference>
<dbReference type="GO" id="GO:0016705">
    <property type="term" value="F:oxidoreductase activity, acting on paired donors, with incorporation or reduction of molecular oxygen"/>
    <property type="evidence" value="ECO:0007669"/>
    <property type="project" value="InterPro"/>
</dbReference>
<evidence type="ECO:0000256" key="6">
    <source>
        <dbReference type="ARBA" id="ARBA00023002"/>
    </source>
</evidence>
<evidence type="ECO:0000256" key="7">
    <source>
        <dbReference type="ARBA" id="ARBA00023004"/>
    </source>
</evidence>
<keyword evidence="4 9" id="KW-0349">Heme</keyword>
<gene>
    <name evidence="10" type="ORF">M407DRAFT_16999</name>
</gene>
<reference evidence="11" key="2">
    <citation type="submission" date="2015-01" db="EMBL/GenBank/DDBJ databases">
        <title>Evolutionary Origins and Diversification of the Mycorrhizal Mutualists.</title>
        <authorList>
            <consortium name="DOE Joint Genome Institute"/>
            <consortium name="Mycorrhizal Genomics Consortium"/>
            <person name="Kohler A."/>
            <person name="Kuo A."/>
            <person name="Nagy L.G."/>
            <person name="Floudas D."/>
            <person name="Copeland A."/>
            <person name="Barry K.W."/>
            <person name="Cichocki N."/>
            <person name="Veneault-Fourrey C."/>
            <person name="LaButti K."/>
            <person name="Lindquist E.A."/>
            <person name="Lipzen A."/>
            <person name="Lundell T."/>
            <person name="Morin E."/>
            <person name="Murat C."/>
            <person name="Riley R."/>
            <person name="Ohm R."/>
            <person name="Sun H."/>
            <person name="Tunlid A."/>
            <person name="Henrissat B."/>
            <person name="Grigoriev I.V."/>
            <person name="Hibbett D.S."/>
            <person name="Martin F."/>
        </authorList>
    </citation>
    <scope>NUCLEOTIDE SEQUENCE [LARGE SCALE GENOMIC DNA]</scope>
    <source>
        <strain evidence="11">MUT 4182</strain>
    </source>
</reference>
<dbReference type="HOGENOM" id="CLU_001570_5_11_1"/>
<evidence type="ECO:0008006" key="12">
    <source>
        <dbReference type="Google" id="ProtNLM"/>
    </source>
</evidence>